<accession>A0A067PPM0</accession>
<proteinExistence type="predicted"/>
<evidence type="ECO:0000256" key="1">
    <source>
        <dbReference type="ARBA" id="ARBA00022679"/>
    </source>
</evidence>
<evidence type="ECO:0000256" key="4">
    <source>
        <dbReference type="ARBA" id="ARBA00022840"/>
    </source>
</evidence>
<gene>
    <name evidence="6" type="ORF">JAAARDRAFT_703008</name>
</gene>
<dbReference type="InterPro" id="IPR001245">
    <property type="entry name" value="Ser-Thr/Tyr_kinase_cat_dom"/>
</dbReference>
<dbReference type="HOGENOM" id="CLU_000288_7_18_1"/>
<dbReference type="OrthoDB" id="4062651at2759"/>
<name>A0A067PPM0_9AGAM</name>
<dbReference type="PROSITE" id="PS50011">
    <property type="entry name" value="PROTEIN_KINASE_DOM"/>
    <property type="match status" value="1"/>
</dbReference>
<evidence type="ECO:0000313" key="7">
    <source>
        <dbReference type="Proteomes" id="UP000027265"/>
    </source>
</evidence>
<dbReference type="InterPro" id="IPR050538">
    <property type="entry name" value="MAP_kinase_kinase_kinase"/>
</dbReference>
<dbReference type="PRINTS" id="PR00109">
    <property type="entry name" value="TYRKINASE"/>
</dbReference>
<dbReference type="Pfam" id="PF00069">
    <property type="entry name" value="Pkinase"/>
    <property type="match status" value="1"/>
</dbReference>
<dbReference type="Proteomes" id="UP000027265">
    <property type="component" value="Unassembled WGS sequence"/>
</dbReference>
<dbReference type="InterPro" id="IPR000719">
    <property type="entry name" value="Prot_kinase_dom"/>
</dbReference>
<protein>
    <recommendedName>
        <fullName evidence="5">Protein kinase domain-containing protein</fullName>
    </recommendedName>
</protein>
<evidence type="ECO:0000259" key="5">
    <source>
        <dbReference type="PROSITE" id="PS50011"/>
    </source>
</evidence>
<dbReference type="AlphaFoldDB" id="A0A067PPM0"/>
<dbReference type="GO" id="GO:0004672">
    <property type="term" value="F:protein kinase activity"/>
    <property type="evidence" value="ECO:0007669"/>
    <property type="project" value="InterPro"/>
</dbReference>
<feature type="domain" description="Protein kinase" evidence="5">
    <location>
        <begin position="26"/>
        <end position="294"/>
    </location>
</feature>
<keyword evidence="3" id="KW-0418">Kinase</keyword>
<feature type="non-terminal residue" evidence="6">
    <location>
        <position position="1"/>
    </location>
</feature>
<organism evidence="6 7">
    <name type="scientific">Jaapia argillacea MUCL 33604</name>
    <dbReference type="NCBI Taxonomy" id="933084"/>
    <lineage>
        <taxon>Eukaryota</taxon>
        <taxon>Fungi</taxon>
        <taxon>Dikarya</taxon>
        <taxon>Basidiomycota</taxon>
        <taxon>Agaricomycotina</taxon>
        <taxon>Agaricomycetes</taxon>
        <taxon>Agaricomycetidae</taxon>
        <taxon>Jaapiales</taxon>
        <taxon>Jaapiaceae</taxon>
        <taxon>Jaapia</taxon>
    </lineage>
</organism>
<evidence type="ECO:0000313" key="6">
    <source>
        <dbReference type="EMBL" id="KDQ52271.1"/>
    </source>
</evidence>
<dbReference type="InParanoid" id="A0A067PPM0"/>
<evidence type="ECO:0000256" key="3">
    <source>
        <dbReference type="ARBA" id="ARBA00022777"/>
    </source>
</evidence>
<dbReference type="SUPFAM" id="SSF56112">
    <property type="entry name" value="Protein kinase-like (PK-like)"/>
    <property type="match status" value="1"/>
</dbReference>
<evidence type="ECO:0000256" key="2">
    <source>
        <dbReference type="ARBA" id="ARBA00022741"/>
    </source>
</evidence>
<reference evidence="7" key="1">
    <citation type="journal article" date="2014" name="Proc. Natl. Acad. Sci. U.S.A.">
        <title>Extensive sampling of basidiomycete genomes demonstrates inadequacy of the white-rot/brown-rot paradigm for wood decay fungi.</title>
        <authorList>
            <person name="Riley R."/>
            <person name="Salamov A.A."/>
            <person name="Brown D.W."/>
            <person name="Nagy L.G."/>
            <person name="Floudas D."/>
            <person name="Held B.W."/>
            <person name="Levasseur A."/>
            <person name="Lombard V."/>
            <person name="Morin E."/>
            <person name="Otillar R."/>
            <person name="Lindquist E.A."/>
            <person name="Sun H."/>
            <person name="LaButti K.M."/>
            <person name="Schmutz J."/>
            <person name="Jabbour D."/>
            <person name="Luo H."/>
            <person name="Baker S.E."/>
            <person name="Pisabarro A.G."/>
            <person name="Walton J.D."/>
            <person name="Blanchette R.A."/>
            <person name="Henrissat B."/>
            <person name="Martin F."/>
            <person name="Cullen D."/>
            <person name="Hibbett D.S."/>
            <person name="Grigoriev I.V."/>
        </authorList>
    </citation>
    <scope>NUCLEOTIDE SEQUENCE [LARGE SCALE GENOMIC DNA]</scope>
    <source>
        <strain evidence="7">MUCL 33604</strain>
    </source>
</reference>
<keyword evidence="1" id="KW-0808">Transferase</keyword>
<keyword evidence="7" id="KW-1185">Reference proteome</keyword>
<dbReference type="GO" id="GO:0000165">
    <property type="term" value="P:MAPK cascade"/>
    <property type="evidence" value="ECO:0007669"/>
    <property type="project" value="UniProtKB-ARBA"/>
</dbReference>
<dbReference type="InterPro" id="IPR008266">
    <property type="entry name" value="Tyr_kinase_AS"/>
</dbReference>
<dbReference type="PANTHER" id="PTHR48016:SF56">
    <property type="entry name" value="MAPKK KINASE"/>
    <property type="match status" value="1"/>
</dbReference>
<dbReference type="GO" id="GO:0005524">
    <property type="term" value="F:ATP binding"/>
    <property type="evidence" value="ECO:0007669"/>
    <property type="project" value="UniProtKB-KW"/>
</dbReference>
<dbReference type="EMBL" id="KL197741">
    <property type="protein sequence ID" value="KDQ52271.1"/>
    <property type="molecule type" value="Genomic_DNA"/>
</dbReference>
<dbReference type="PIRSF" id="PIRSF000654">
    <property type="entry name" value="Integrin-linked_kinase"/>
    <property type="match status" value="1"/>
</dbReference>
<keyword evidence="2" id="KW-0547">Nucleotide-binding</keyword>
<sequence>IHRLVDKLSRVSGLLPASIFLREVTLNGGGLVAGGGYADIFAGFWAGRKVAIKRLRVHIAPLDEREDIKQVLCREVLIWRGLWHRYVLPCLGVNKEPFESNYICMVSPFMDRGTVLKYCFEKNLTADEINLIVDQVASALAYLHDENVVHGDLRGANILVDDRGHCRLADFGLAVFDEATKGAYTTRNEAGSTRWMAPELLFPEKFGMVGTRRTCATDIYAYGCVCIELHTGSPPFYDLTIEPAIALRILDGKHPKPPPGKELPPQMWNVAERCWNMTPDTRPTAKDILKECRLMSSIISDGVESDLSTEWNESSDDEWVFLPSE</sequence>
<keyword evidence="4" id="KW-0067">ATP-binding</keyword>
<dbReference type="Gene3D" id="1.10.510.10">
    <property type="entry name" value="Transferase(Phosphotransferase) domain 1"/>
    <property type="match status" value="1"/>
</dbReference>
<dbReference type="PANTHER" id="PTHR48016">
    <property type="entry name" value="MAP KINASE KINASE KINASE SSK2-RELATED-RELATED"/>
    <property type="match status" value="1"/>
</dbReference>
<dbReference type="InterPro" id="IPR011009">
    <property type="entry name" value="Kinase-like_dom_sf"/>
</dbReference>
<dbReference type="PROSITE" id="PS00109">
    <property type="entry name" value="PROTEIN_KINASE_TYR"/>
    <property type="match status" value="1"/>
</dbReference>
<dbReference type="STRING" id="933084.A0A067PPM0"/>